<dbReference type="InterPro" id="IPR029058">
    <property type="entry name" value="AB_hydrolase_fold"/>
</dbReference>
<evidence type="ECO:0000259" key="4">
    <source>
        <dbReference type="Pfam" id="PF05057"/>
    </source>
</evidence>
<dbReference type="Pfam" id="PF05057">
    <property type="entry name" value="DUF676"/>
    <property type="match status" value="1"/>
</dbReference>
<keyword evidence="3" id="KW-1133">Transmembrane helix</keyword>
<gene>
    <name evidence="5" type="ORF">FIBSPDRAFT_1041416</name>
</gene>
<keyword evidence="3" id="KW-0472">Membrane</keyword>
<dbReference type="OrthoDB" id="273452at2759"/>
<name>A0A166P0W1_9AGAM</name>
<keyword evidence="6" id="KW-1185">Reference proteome</keyword>
<dbReference type="STRING" id="436010.A0A166P0W1"/>
<dbReference type="EMBL" id="KV417520">
    <property type="protein sequence ID" value="KZP25585.1"/>
    <property type="molecule type" value="Genomic_DNA"/>
</dbReference>
<evidence type="ECO:0000256" key="3">
    <source>
        <dbReference type="SAM" id="Phobius"/>
    </source>
</evidence>
<dbReference type="AlphaFoldDB" id="A0A166P0W1"/>
<feature type="region of interest" description="Disordered" evidence="2">
    <location>
        <begin position="354"/>
        <end position="388"/>
    </location>
</feature>
<evidence type="ECO:0000256" key="1">
    <source>
        <dbReference type="ARBA" id="ARBA00007920"/>
    </source>
</evidence>
<proteinExistence type="inferred from homology"/>
<sequence>MASVHLHVLHHGMWGNSGHLGEAAKILQQQFPAPAAGSEDPEVEIYLCESNHEEGTYDGIDWGGERAVDEIADKVKAIEESGRRVTRFSITGYSLGGLVARYIIGVLRYRGFFDKVTPVNFTTIASPHIGLLRYSTVFSSVAHNLGPVLLGRTGSQFYAKDSYADTGKPIVEVMAEKNGLFYKALAAFQRVGIYANGIHDITVPYVTAAFESYDPFCTYDGKNLDLVFDDTYEHLLKSYRIKDKEEMALISAAPRPKQSLGAWLASKKPAPIPGPFREWKFPFHIMWIMLLPLLIPVVLVAVPTRFALSSRSSHARVKLLEGDEESMARRLIAAWARLEGGLEDAVEEIVEEALPQSQSTSQSAPAPGRAWCAVTNDDGTPAAPKDQPQLTPVQHRIIANLNALPNVTKHVAFIHPTRNSHAIIVCRSPDRASEHKKGLGILRAWAAAMVL</sequence>
<comment type="similarity">
    <text evidence="1">Belongs to the putative lipase ROG1 family.</text>
</comment>
<protein>
    <submittedName>
        <fullName evidence="5">DUF676-domain-containing protein</fullName>
    </submittedName>
</protein>
<dbReference type="SUPFAM" id="SSF53474">
    <property type="entry name" value="alpha/beta-Hydrolases"/>
    <property type="match status" value="1"/>
</dbReference>
<feature type="transmembrane region" description="Helical" evidence="3">
    <location>
        <begin position="285"/>
        <end position="308"/>
    </location>
</feature>
<dbReference type="Proteomes" id="UP000076532">
    <property type="component" value="Unassembled WGS sequence"/>
</dbReference>
<accession>A0A166P0W1</accession>
<dbReference type="Gene3D" id="3.40.50.1820">
    <property type="entry name" value="alpha/beta hydrolase"/>
    <property type="match status" value="1"/>
</dbReference>
<reference evidence="5 6" key="1">
    <citation type="journal article" date="2016" name="Mol. Biol. Evol.">
        <title>Comparative Genomics of Early-Diverging Mushroom-Forming Fungi Provides Insights into the Origins of Lignocellulose Decay Capabilities.</title>
        <authorList>
            <person name="Nagy L.G."/>
            <person name="Riley R."/>
            <person name="Tritt A."/>
            <person name="Adam C."/>
            <person name="Daum C."/>
            <person name="Floudas D."/>
            <person name="Sun H."/>
            <person name="Yadav J.S."/>
            <person name="Pangilinan J."/>
            <person name="Larsson K.H."/>
            <person name="Matsuura K."/>
            <person name="Barry K."/>
            <person name="Labutti K."/>
            <person name="Kuo R."/>
            <person name="Ohm R.A."/>
            <person name="Bhattacharya S.S."/>
            <person name="Shirouzu T."/>
            <person name="Yoshinaga Y."/>
            <person name="Martin F.M."/>
            <person name="Grigoriev I.V."/>
            <person name="Hibbett D.S."/>
        </authorList>
    </citation>
    <scope>NUCLEOTIDE SEQUENCE [LARGE SCALE GENOMIC DNA]</scope>
    <source>
        <strain evidence="5 6">CBS 109695</strain>
    </source>
</reference>
<dbReference type="InterPro" id="IPR007751">
    <property type="entry name" value="DUF676_lipase-like"/>
</dbReference>
<keyword evidence="3" id="KW-0812">Transmembrane</keyword>
<evidence type="ECO:0000256" key="2">
    <source>
        <dbReference type="SAM" id="MobiDB-lite"/>
    </source>
</evidence>
<evidence type="ECO:0000313" key="5">
    <source>
        <dbReference type="EMBL" id="KZP25585.1"/>
    </source>
</evidence>
<organism evidence="5 6">
    <name type="scientific">Athelia psychrophila</name>
    <dbReference type="NCBI Taxonomy" id="1759441"/>
    <lineage>
        <taxon>Eukaryota</taxon>
        <taxon>Fungi</taxon>
        <taxon>Dikarya</taxon>
        <taxon>Basidiomycota</taxon>
        <taxon>Agaricomycotina</taxon>
        <taxon>Agaricomycetes</taxon>
        <taxon>Agaricomycetidae</taxon>
        <taxon>Atheliales</taxon>
        <taxon>Atheliaceae</taxon>
        <taxon>Athelia</taxon>
    </lineage>
</organism>
<dbReference type="InterPro" id="IPR044294">
    <property type="entry name" value="Lipase-like"/>
</dbReference>
<dbReference type="PANTHER" id="PTHR12482">
    <property type="entry name" value="LIPASE ROG1-RELATED-RELATED"/>
    <property type="match status" value="1"/>
</dbReference>
<feature type="compositionally biased region" description="Low complexity" evidence="2">
    <location>
        <begin position="354"/>
        <end position="367"/>
    </location>
</feature>
<feature type="domain" description="DUF676" evidence="4">
    <location>
        <begin position="3"/>
        <end position="207"/>
    </location>
</feature>
<dbReference type="PANTHER" id="PTHR12482:SF62">
    <property type="entry name" value="LIPASE ROG1-RELATED"/>
    <property type="match status" value="1"/>
</dbReference>
<evidence type="ECO:0000313" key="6">
    <source>
        <dbReference type="Proteomes" id="UP000076532"/>
    </source>
</evidence>